<dbReference type="PANTHER" id="PTHR40115:SF1">
    <property type="entry name" value="INNER MEMBRANE PROTEIN WITH PEPSY TM HELIX"/>
    <property type="match status" value="1"/>
</dbReference>
<evidence type="ECO:0008006" key="4">
    <source>
        <dbReference type="Google" id="ProtNLM"/>
    </source>
</evidence>
<dbReference type="InterPro" id="IPR032307">
    <property type="entry name" value="PepSY_TM-like_2"/>
</dbReference>
<feature type="transmembrane region" description="Helical" evidence="1">
    <location>
        <begin position="23"/>
        <end position="45"/>
    </location>
</feature>
<dbReference type="EMBL" id="CP044222">
    <property type="protein sequence ID" value="QEW06549.1"/>
    <property type="molecule type" value="Genomic_DNA"/>
</dbReference>
<proteinExistence type="predicted"/>
<keyword evidence="1" id="KW-1133">Transmembrane helix</keyword>
<organism evidence="2 3">
    <name type="scientific">Nitrincola iocasae</name>
    <dbReference type="NCBI Taxonomy" id="2614693"/>
    <lineage>
        <taxon>Bacteria</taxon>
        <taxon>Pseudomonadati</taxon>
        <taxon>Pseudomonadota</taxon>
        <taxon>Gammaproteobacteria</taxon>
        <taxon>Oceanospirillales</taxon>
        <taxon>Oceanospirillaceae</taxon>
        <taxon>Nitrincola</taxon>
    </lineage>
</organism>
<dbReference type="Proteomes" id="UP000325606">
    <property type="component" value="Chromosome"/>
</dbReference>
<gene>
    <name evidence="2" type="ORF">F5I99_08505</name>
</gene>
<dbReference type="PANTHER" id="PTHR40115">
    <property type="entry name" value="INNER MEMBRANE PROTEIN WITH PEPSY TM HELIX"/>
    <property type="match status" value="1"/>
</dbReference>
<sequence length="209" mass="23705">MRMSASTSVSTTLPKVNRWVRWLHIYSAAPVLLSMLFFAITGFFLNHPDLPLGETRTKQLELEIPAAIAAQDWQANKTLYSLSILGWLDESHAIRGVKIEIEWEESDDLLMIVLEGPNASQTIEVFPEEGLVDVFTLSLPVMHMLNNLHRVKSVSESWRLFSDISAILMLIFCLTGLWLLFVNKLQRVASVTWVTLGSGVFMTIIYLMH</sequence>
<feature type="transmembrane region" description="Helical" evidence="1">
    <location>
        <begin position="160"/>
        <end position="182"/>
    </location>
</feature>
<feature type="transmembrane region" description="Helical" evidence="1">
    <location>
        <begin position="188"/>
        <end position="208"/>
    </location>
</feature>
<evidence type="ECO:0000313" key="3">
    <source>
        <dbReference type="Proteomes" id="UP000325606"/>
    </source>
</evidence>
<reference evidence="2 3" key="1">
    <citation type="submission" date="2019-09" db="EMBL/GenBank/DDBJ databases">
        <title>Nitrincola iocasae sp. nov., a bacterium isolated from the sediment collected at a cold seep field in South China Sea.</title>
        <authorList>
            <person name="Zhang H."/>
            <person name="Wang H."/>
            <person name="Li C."/>
        </authorList>
    </citation>
    <scope>NUCLEOTIDE SEQUENCE [LARGE SCALE GENOMIC DNA]</scope>
    <source>
        <strain evidence="2 3">KXZD1103</strain>
    </source>
</reference>
<keyword evidence="3" id="KW-1185">Reference proteome</keyword>
<protein>
    <recommendedName>
        <fullName evidence="4">Peptidase</fullName>
    </recommendedName>
</protein>
<accession>A0A5J6LD62</accession>
<keyword evidence="1" id="KW-0472">Membrane</keyword>
<evidence type="ECO:0000313" key="2">
    <source>
        <dbReference type="EMBL" id="QEW06549.1"/>
    </source>
</evidence>
<evidence type="ECO:0000256" key="1">
    <source>
        <dbReference type="SAM" id="Phobius"/>
    </source>
</evidence>
<dbReference type="Pfam" id="PF16357">
    <property type="entry name" value="PepSY_TM_like_2"/>
    <property type="match status" value="1"/>
</dbReference>
<keyword evidence="1" id="KW-0812">Transmembrane</keyword>
<dbReference type="AlphaFoldDB" id="A0A5J6LD62"/>
<name>A0A5J6LD62_9GAMM</name>
<dbReference type="KEGG" id="nik:F5I99_08505"/>